<accession>A0A2P2NGH7</accession>
<dbReference type="EMBL" id="GGEC01061103">
    <property type="protein sequence ID" value="MBX41587.1"/>
    <property type="molecule type" value="Transcribed_RNA"/>
</dbReference>
<reference evidence="1" key="1">
    <citation type="submission" date="2018-02" db="EMBL/GenBank/DDBJ databases">
        <title>Rhizophora mucronata_Transcriptome.</title>
        <authorList>
            <person name="Meera S.P."/>
            <person name="Sreeshan A."/>
            <person name="Augustine A."/>
        </authorList>
    </citation>
    <scope>NUCLEOTIDE SEQUENCE</scope>
    <source>
        <tissue evidence="1">Leaf</tissue>
    </source>
</reference>
<dbReference type="AlphaFoldDB" id="A0A2P2NGH7"/>
<sequence>MGWLVLGKPIILGGRQPEFKYLAGYLERLFCCGHFKNFQM</sequence>
<evidence type="ECO:0000313" key="1">
    <source>
        <dbReference type="EMBL" id="MBX41587.1"/>
    </source>
</evidence>
<name>A0A2P2NGH7_RHIMU</name>
<protein>
    <submittedName>
        <fullName evidence="1">Uncharacterized protein</fullName>
    </submittedName>
</protein>
<organism evidence="1">
    <name type="scientific">Rhizophora mucronata</name>
    <name type="common">Asiatic mangrove</name>
    <dbReference type="NCBI Taxonomy" id="61149"/>
    <lineage>
        <taxon>Eukaryota</taxon>
        <taxon>Viridiplantae</taxon>
        <taxon>Streptophyta</taxon>
        <taxon>Embryophyta</taxon>
        <taxon>Tracheophyta</taxon>
        <taxon>Spermatophyta</taxon>
        <taxon>Magnoliopsida</taxon>
        <taxon>eudicotyledons</taxon>
        <taxon>Gunneridae</taxon>
        <taxon>Pentapetalae</taxon>
        <taxon>rosids</taxon>
        <taxon>fabids</taxon>
        <taxon>Malpighiales</taxon>
        <taxon>Rhizophoraceae</taxon>
        <taxon>Rhizophora</taxon>
    </lineage>
</organism>
<proteinExistence type="predicted"/>